<name>J1K394_9HYPH</name>
<reference evidence="8 9" key="1">
    <citation type="submission" date="2012-03" db="EMBL/GenBank/DDBJ databases">
        <title>The Genome Sequence of Bartonella melophagi K-2C.</title>
        <authorList>
            <consortium name="The Broad Institute Genome Sequencing Platform"/>
            <consortium name="The Broad Institute Genome Sequencing Center for Infectious Disease"/>
            <person name="Feldgarden M."/>
            <person name="Kirby J."/>
            <person name="Kosoy M."/>
            <person name="Birtles R."/>
            <person name="Probert W.S."/>
            <person name="Chiaraviglio L."/>
            <person name="Young S.K."/>
            <person name="Zeng Q."/>
            <person name="Gargeya S."/>
            <person name="Fitzgerald M."/>
            <person name="Haas B."/>
            <person name="Abouelleil A."/>
            <person name="Alvarado L."/>
            <person name="Arachchi H.M."/>
            <person name="Berlin A."/>
            <person name="Chapman S.B."/>
            <person name="Gearin G."/>
            <person name="Goldberg J."/>
            <person name="Griggs A."/>
            <person name="Gujja S."/>
            <person name="Hansen M."/>
            <person name="Heiman D."/>
            <person name="Howarth C."/>
            <person name="Larimer J."/>
            <person name="Lui A."/>
            <person name="MacDonald P.J.P."/>
            <person name="McCowen C."/>
            <person name="Montmayeur A."/>
            <person name="Murphy C."/>
            <person name="Neiman D."/>
            <person name="Pearson M."/>
            <person name="Priest M."/>
            <person name="Roberts A."/>
            <person name="Saif S."/>
            <person name="Shea T."/>
            <person name="Sisk P."/>
            <person name="Stolte C."/>
            <person name="Sykes S."/>
            <person name="Wortman J."/>
            <person name="Nusbaum C."/>
            <person name="Birren B."/>
        </authorList>
    </citation>
    <scope>NUCLEOTIDE SEQUENCE [LARGE SCALE GENOMIC DNA]</scope>
    <source>
        <strain evidence="8 9">K-2C</strain>
    </source>
</reference>
<dbReference type="InterPro" id="IPR000620">
    <property type="entry name" value="EamA_dom"/>
</dbReference>
<feature type="transmembrane region" description="Helical" evidence="6">
    <location>
        <begin position="101"/>
        <end position="120"/>
    </location>
</feature>
<dbReference type="Pfam" id="PF00892">
    <property type="entry name" value="EamA"/>
    <property type="match status" value="2"/>
</dbReference>
<evidence type="ECO:0000256" key="4">
    <source>
        <dbReference type="ARBA" id="ARBA00022989"/>
    </source>
</evidence>
<organism evidence="8 9">
    <name type="scientific">Bartonella melophagi K-2C</name>
    <dbReference type="NCBI Taxonomy" id="1094557"/>
    <lineage>
        <taxon>Bacteria</taxon>
        <taxon>Pseudomonadati</taxon>
        <taxon>Pseudomonadota</taxon>
        <taxon>Alphaproteobacteria</taxon>
        <taxon>Hyphomicrobiales</taxon>
        <taxon>Bartonellaceae</taxon>
        <taxon>Bartonella</taxon>
    </lineage>
</organism>
<feature type="transmembrane region" description="Helical" evidence="6">
    <location>
        <begin position="69"/>
        <end position="89"/>
    </location>
</feature>
<evidence type="ECO:0000256" key="6">
    <source>
        <dbReference type="SAM" id="Phobius"/>
    </source>
</evidence>
<feature type="domain" description="EamA" evidence="7">
    <location>
        <begin position="16"/>
        <end position="144"/>
    </location>
</feature>
<feature type="transmembrane region" description="Helical" evidence="6">
    <location>
        <begin position="17"/>
        <end position="37"/>
    </location>
</feature>
<keyword evidence="9" id="KW-1185">Reference proteome</keyword>
<dbReference type="OrthoDB" id="9804865at2"/>
<feature type="transmembrane region" description="Helical" evidence="6">
    <location>
        <begin position="43"/>
        <end position="62"/>
    </location>
</feature>
<comment type="caution">
    <text evidence="8">The sequence shown here is derived from an EMBL/GenBank/DDBJ whole genome shotgun (WGS) entry which is preliminary data.</text>
</comment>
<gene>
    <name evidence="8" type="ORF">ME3_00150</name>
</gene>
<evidence type="ECO:0000256" key="2">
    <source>
        <dbReference type="ARBA" id="ARBA00022475"/>
    </source>
</evidence>
<comment type="subcellular location">
    <subcellularLocation>
        <location evidence="1">Cell membrane</location>
        <topology evidence="1">Multi-pass membrane protein</topology>
    </subcellularLocation>
</comment>
<dbReference type="InterPro" id="IPR037185">
    <property type="entry name" value="EmrE-like"/>
</dbReference>
<feature type="transmembrane region" description="Helical" evidence="6">
    <location>
        <begin position="212"/>
        <end position="234"/>
    </location>
</feature>
<accession>J1K394</accession>
<evidence type="ECO:0000313" key="8">
    <source>
        <dbReference type="EMBL" id="EJF91927.1"/>
    </source>
</evidence>
<feature type="transmembrane region" description="Helical" evidence="6">
    <location>
        <begin position="270"/>
        <end position="288"/>
    </location>
</feature>
<dbReference type="SUPFAM" id="SSF103481">
    <property type="entry name" value="Multidrug resistance efflux transporter EmrE"/>
    <property type="match status" value="2"/>
</dbReference>
<dbReference type="InterPro" id="IPR051258">
    <property type="entry name" value="Diverse_Substrate_Transporter"/>
</dbReference>
<evidence type="ECO:0000313" key="9">
    <source>
        <dbReference type="Proteomes" id="UP000009017"/>
    </source>
</evidence>
<dbReference type="GO" id="GO:0005886">
    <property type="term" value="C:plasma membrane"/>
    <property type="evidence" value="ECO:0007669"/>
    <property type="project" value="UniProtKB-SubCell"/>
</dbReference>
<sequence length="304" mass="33449">MAEMQQLRRFLFSKQELALFAATILWGITFLIIHIAVQYSGPLFFVGFRFIVAALISGMIFWRSMKGVTFYEIFAGMSIGLGMFFGYTLQTAGLQTIISSQSAFITALYVPMVPILQWIFFKKPPHFASWVGIIFAFVGLVLVSGQGFKGINFSKGEILTLLGALAIAGEIILIGLFANKVDSRRITVIQLFFGGVFSFFCMPLMGENIPKFSWVWLNVGLSLALMSAVIQLTMNWAQKSVSPTRATLIYAGEPVWAGIVGRLAGERLSASALLGGLLILIGIVIAELQPAQWRKKGVVNKKIN</sequence>
<keyword evidence="3 6" id="KW-0812">Transmembrane</keyword>
<keyword evidence="4 6" id="KW-1133">Transmembrane helix</keyword>
<evidence type="ECO:0000256" key="1">
    <source>
        <dbReference type="ARBA" id="ARBA00004651"/>
    </source>
</evidence>
<feature type="transmembrane region" description="Helical" evidence="6">
    <location>
        <begin position="127"/>
        <end position="146"/>
    </location>
</feature>
<dbReference type="EMBL" id="AIMA01000003">
    <property type="protein sequence ID" value="EJF91927.1"/>
    <property type="molecule type" value="Genomic_DNA"/>
</dbReference>
<keyword evidence="2" id="KW-1003">Cell membrane</keyword>
<keyword evidence="5 6" id="KW-0472">Membrane</keyword>
<dbReference type="eggNOG" id="COG0697">
    <property type="taxonomic scope" value="Bacteria"/>
</dbReference>
<dbReference type="HOGENOM" id="CLU_033863_21_0_5"/>
<feature type="transmembrane region" description="Helical" evidence="6">
    <location>
        <begin position="158"/>
        <end position="179"/>
    </location>
</feature>
<dbReference type="PATRIC" id="fig|1094557.3.peg.150"/>
<proteinExistence type="predicted"/>
<dbReference type="Proteomes" id="UP000009017">
    <property type="component" value="Unassembled WGS sequence"/>
</dbReference>
<feature type="transmembrane region" description="Helical" evidence="6">
    <location>
        <begin position="186"/>
        <end position="206"/>
    </location>
</feature>
<dbReference type="PANTHER" id="PTHR42920">
    <property type="entry name" value="OS03G0707200 PROTEIN-RELATED"/>
    <property type="match status" value="1"/>
</dbReference>
<dbReference type="AlphaFoldDB" id="J1K394"/>
<evidence type="ECO:0000256" key="5">
    <source>
        <dbReference type="ARBA" id="ARBA00023136"/>
    </source>
</evidence>
<evidence type="ECO:0000259" key="7">
    <source>
        <dbReference type="Pfam" id="PF00892"/>
    </source>
</evidence>
<feature type="domain" description="EamA" evidence="7">
    <location>
        <begin position="155"/>
        <end position="285"/>
    </location>
</feature>
<protein>
    <recommendedName>
        <fullName evidence="7">EamA domain-containing protein</fullName>
    </recommendedName>
</protein>
<evidence type="ECO:0000256" key="3">
    <source>
        <dbReference type="ARBA" id="ARBA00022692"/>
    </source>
</evidence>
<dbReference type="PANTHER" id="PTHR42920:SF5">
    <property type="entry name" value="EAMA DOMAIN-CONTAINING PROTEIN"/>
    <property type="match status" value="1"/>
</dbReference>